<evidence type="ECO:0000313" key="2">
    <source>
        <dbReference type="Proteomes" id="UP000825935"/>
    </source>
</evidence>
<evidence type="ECO:0000313" key="1">
    <source>
        <dbReference type="EMBL" id="KAH7296904.1"/>
    </source>
</evidence>
<dbReference type="EMBL" id="CM035431">
    <property type="protein sequence ID" value="KAH7296904.1"/>
    <property type="molecule type" value="Genomic_DNA"/>
</dbReference>
<gene>
    <name evidence="1" type="ORF">KP509_26G044300</name>
</gene>
<proteinExistence type="predicted"/>
<sequence length="98" mass="10821">MATRIAVRRVLSIAKSRGDYLQGLQQTLRGVNAPLSRRSRAFLQDFELSSQRRLRGHFAMGESLMPMHSATAAASLVSKLQSGNEPLEGMFEGYLSPI</sequence>
<comment type="caution">
    <text evidence="1">The sequence shown here is derived from an EMBL/GenBank/DDBJ whole genome shotgun (WGS) entry which is preliminary data.</text>
</comment>
<dbReference type="AlphaFoldDB" id="A0A8T2RM65"/>
<name>A0A8T2RM65_CERRI</name>
<dbReference type="OrthoDB" id="1928532at2759"/>
<organism evidence="1 2">
    <name type="scientific">Ceratopteris richardii</name>
    <name type="common">Triangle waterfern</name>
    <dbReference type="NCBI Taxonomy" id="49495"/>
    <lineage>
        <taxon>Eukaryota</taxon>
        <taxon>Viridiplantae</taxon>
        <taxon>Streptophyta</taxon>
        <taxon>Embryophyta</taxon>
        <taxon>Tracheophyta</taxon>
        <taxon>Polypodiopsida</taxon>
        <taxon>Polypodiidae</taxon>
        <taxon>Polypodiales</taxon>
        <taxon>Pteridineae</taxon>
        <taxon>Pteridaceae</taxon>
        <taxon>Parkerioideae</taxon>
        <taxon>Ceratopteris</taxon>
    </lineage>
</organism>
<keyword evidence="2" id="KW-1185">Reference proteome</keyword>
<dbReference type="Proteomes" id="UP000825935">
    <property type="component" value="Chromosome 26"/>
</dbReference>
<reference evidence="1" key="1">
    <citation type="submission" date="2021-08" db="EMBL/GenBank/DDBJ databases">
        <title>WGS assembly of Ceratopteris richardii.</title>
        <authorList>
            <person name="Marchant D.B."/>
            <person name="Chen G."/>
            <person name="Jenkins J."/>
            <person name="Shu S."/>
            <person name="Leebens-Mack J."/>
            <person name="Grimwood J."/>
            <person name="Schmutz J."/>
            <person name="Soltis P."/>
            <person name="Soltis D."/>
            <person name="Chen Z.-H."/>
        </authorList>
    </citation>
    <scope>NUCLEOTIDE SEQUENCE</scope>
    <source>
        <strain evidence="1">Whitten #5841</strain>
        <tissue evidence="1">Leaf</tissue>
    </source>
</reference>
<protein>
    <submittedName>
        <fullName evidence="1">Uncharacterized protein</fullName>
    </submittedName>
</protein>
<accession>A0A8T2RM65</accession>